<name>A0ABD7QD91_RAOOR</name>
<dbReference type="GO" id="GO:0016301">
    <property type="term" value="F:kinase activity"/>
    <property type="evidence" value="ECO:0007669"/>
    <property type="project" value="UniProtKB-KW"/>
</dbReference>
<dbReference type="PANTHER" id="PTHR43085:SF57">
    <property type="entry name" value="CARBOHYDRATE KINASE PFKB DOMAIN-CONTAINING PROTEIN"/>
    <property type="match status" value="1"/>
</dbReference>
<evidence type="ECO:0000256" key="1">
    <source>
        <dbReference type="ARBA" id="ARBA00010688"/>
    </source>
</evidence>
<proteinExistence type="inferred from homology"/>
<dbReference type="InterPro" id="IPR050306">
    <property type="entry name" value="PfkB_Carbo_kinase"/>
</dbReference>
<evidence type="ECO:0000256" key="3">
    <source>
        <dbReference type="ARBA" id="ARBA00022777"/>
    </source>
</evidence>
<dbReference type="InterPro" id="IPR029056">
    <property type="entry name" value="Ribokinase-like"/>
</dbReference>
<organism evidence="5 6">
    <name type="scientific">Raoultella ornithinolytica</name>
    <name type="common">Klebsiella ornithinolytica</name>
    <dbReference type="NCBI Taxonomy" id="54291"/>
    <lineage>
        <taxon>Bacteria</taxon>
        <taxon>Pseudomonadati</taxon>
        <taxon>Pseudomonadota</taxon>
        <taxon>Gammaproteobacteria</taxon>
        <taxon>Enterobacterales</taxon>
        <taxon>Enterobacteriaceae</taxon>
        <taxon>Klebsiella/Raoultella group</taxon>
        <taxon>Raoultella</taxon>
    </lineage>
</organism>
<dbReference type="InterPro" id="IPR011611">
    <property type="entry name" value="PfkB_dom"/>
</dbReference>
<evidence type="ECO:0000259" key="4">
    <source>
        <dbReference type="Pfam" id="PF00294"/>
    </source>
</evidence>
<keyword evidence="3" id="KW-0418">Kinase</keyword>
<dbReference type="Pfam" id="PF00294">
    <property type="entry name" value="PfkB"/>
    <property type="match status" value="1"/>
</dbReference>
<dbReference type="SUPFAM" id="SSF53613">
    <property type="entry name" value="Ribokinase-like"/>
    <property type="match status" value="1"/>
</dbReference>
<gene>
    <name evidence="5" type="ORF">EC841_110154</name>
</gene>
<comment type="caution">
    <text evidence="5">The sequence shown here is derived from an EMBL/GenBank/DDBJ whole genome shotgun (WGS) entry which is preliminary data.</text>
</comment>
<sequence>MLHANPSCLLACEILWDCVEGKPPLQGGATLNVAYHLNKLGCRTVPVSSVGSDGLGNRSLSIIKNDWQCDISEIKILKDAGTGVVDVKIDAAGDATYDIHTPAAWDYISISHSAENLACSAFVYGSVALRSTFNQKSFSDFLQIYRGLKCFDVNLRKGQNDIHTVGKFLQYADFIKLNESELDQVADYFHITGESIEERIFSLTGIIGKKIICITRGDNPPVLYWKGNIYQGPAIRVDVENTIGAGDAFFAAMICALINPEFEPAAALHRASTLGSWVATKEGAQPEYDGSITEKLFNHQEML</sequence>
<dbReference type="Proteomes" id="UP000295263">
    <property type="component" value="Unassembled WGS sequence"/>
</dbReference>
<comment type="similarity">
    <text evidence="1">Belongs to the carbohydrate kinase PfkB family.</text>
</comment>
<evidence type="ECO:0000256" key="2">
    <source>
        <dbReference type="ARBA" id="ARBA00022679"/>
    </source>
</evidence>
<evidence type="ECO:0000313" key="5">
    <source>
        <dbReference type="EMBL" id="TCQ70588.1"/>
    </source>
</evidence>
<evidence type="ECO:0000313" key="6">
    <source>
        <dbReference type="Proteomes" id="UP000295263"/>
    </source>
</evidence>
<accession>A0ABD7QD91</accession>
<protein>
    <submittedName>
        <fullName evidence="5">Fructokinase</fullName>
    </submittedName>
</protein>
<dbReference type="InterPro" id="IPR002173">
    <property type="entry name" value="Carboh/pur_kinase_PfkB_CS"/>
</dbReference>
<dbReference type="AlphaFoldDB" id="A0ABD7QD91"/>
<dbReference type="Gene3D" id="3.40.1190.20">
    <property type="match status" value="1"/>
</dbReference>
<reference evidence="5 6" key="1">
    <citation type="submission" date="2019-03" db="EMBL/GenBank/DDBJ databases">
        <title>Genomic analyses of the natural microbiome of Caenorhabditis elegans.</title>
        <authorList>
            <person name="Samuel B."/>
        </authorList>
    </citation>
    <scope>NUCLEOTIDE SEQUENCE [LARGE SCALE GENOMIC DNA]</scope>
    <source>
        <strain evidence="5 6">JUb54</strain>
    </source>
</reference>
<dbReference type="PROSITE" id="PS00584">
    <property type="entry name" value="PFKB_KINASES_2"/>
    <property type="match status" value="1"/>
</dbReference>
<dbReference type="PANTHER" id="PTHR43085">
    <property type="entry name" value="HEXOKINASE FAMILY MEMBER"/>
    <property type="match status" value="1"/>
</dbReference>
<feature type="domain" description="Carbohydrate kinase PfkB" evidence="4">
    <location>
        <begin position="27"/>
        <end position="286"/>
    </location>
</feature>
<keyword evidence="2" id="KW-0808">Transferase</keyword>
<dbReference type="RefSeq" id="WP_132514341.1">
    <property type="nucleotide sequence ID" value="NZ_SLYQ01000010.1"/>
</dbReference>
<dbReference type="EMBL" id="SLYQ01000010">
    <property type="protein sequence ID" value="TCQ70588.1"/>
    <property type="molecule type" value="Genomic_DNA"/>
</dbReference>